<proteinExistence type="predicted"/>
<sequence>MLLQGKLYQAVRWVTVCDKGGLLQPTDIDLKTGNLVSEVLLGKQPVPSQPPEEALQSYDELPSFININITVDTVERVASRMQGAVSPGGVDSIAWQDWLLQFGEAS</sequence>
<dbReference type="EMBL" id="HBGN01039389">
    <property type="protein sequence ID" value="CAD9357823.1"/>
    <property type="molecule type" value="Transcribed_RNA"/>
</dbReference>
<organism evidence="1">
    <name type="scientific">Ditylum brightwellii</name>
    <dbReference type="NCBI Taxonomy" id="49249"/>
    <lineage>
        <taxon>Eukaryota</taxon>
        <taxon>Sar</taxon>
        <taxon>Stramenopiles</taxon>
        <taxon>Ochrophyta</taxon>
        <taxon>Bacillariophyta</taxon>
        <taxon>Mediophyceae</taxon>
        <taxon>Lithodesmiophycidae</taxon>
        <taxon>Lithodesmiales</taxon>
        <taxon>Lithodesmiaceae</taxon>
        <taxon>Ditylum</taxon>
    </lineage>
</organism>
<name>A0A7S2EU87_9STRA</name>
<protein>
    <submittedName>
        <fullName evidence="1">Uncharacterized protein</fullName>
    </submittedName>
</protein>
<accession>A0A7S2EU87</accession>
<reference evidence="1" key="1">
    <citation type="submission" date="2021-01" db="EMBL/GenBank/DDBJ databases">
        <authorList>
            <person name="Corre E."/>
            <person name="Pelletier E."/>
            <person name="Niang G."/>
            <person name="Scheremetjew M."/>
            <person name="Finn R."/>
            <person name="Kale V."/>
            <person name="Holt S."/>
            <person name="Cochrane G."/>
            <person name="Meng A."/>
            <person name="Brown T."/>
            <person name="Cohen L."/>
        </authorList>
    </citation>
    <scope>NUCLEOTIDE SEQUENCE</scope>
    <source>
        <strain evidence="1">Pop2</strain>
    </source>
</reference>
<dbReference type="AlphaFoldDB" id="A0A7S2EU87"/>
<gene>
    <name evidence="1" type="ORF">DBRI1063_LOCUS25202</name>
</gene>
<evidence type="ECO:0000313" key="1">
    <source>
        <dbReference type="EMBL" id="CAD9357823.1"/>
    </source>
</evidence>